<sequence length="184" mass="19879">MRVRLSGFGRYARLMAGNLQALLLKSTAPSLREAVLPTVPLAAGSGLVLLPLTDEIVASMVPTAVDGAPVEGFYELTRELAEWACRHSMHGDVAYLHTEFFGGGGFHAAVAWRGGTVAWGPMFTATSAGEAEDHYSVVADHEDLAVNAMLRWWGVQRGDQVDEFAAAGLSRHRWTEEWAALAAR</sequence>
<dbReference type="Proteomes" id="UP000320239">
    <property type="component" value="Unassembled WGS sequence"/>
</dbReference>
<protein>
    <submittedName>
        <fullName evidence="1">Uncharacterized protein</fullName>
    </submittedName>
</protein>
<name>A0A561VMS9_ACTTI</name>
<evidence type="ECO:0000313" key="2">
    <source>
        <dbReference type="Proteomes" id="UP000320239"/>
    </source>
</evidence>
<gene>
    <name evidence="1" type="ORF">FHX34_105794</name>
</gene>
<accession>A0A561VMS9</accession>
<proteinExistence type="predicted"/>
<reference evidence="1 2" key="1">
    <citation type="submission" date="2019-06" db="EMBL/GenBank/DDBJ databases">
        <title>Sequencing the genomes of 1000 actinobacteria strains.</title>
        <authorList>
            <person name="Klenk H.-P."/>
        </authorList>
    </citation>
    <scope>NUCLEOTIDE SEQUENCE [LARGE SCALE GENOMIC DNA]</scope>
    <source>
        <strain evidence="1 2">DSM 43866</strain>
    </source>
</reference>
<dbReference type="AlphaFoldDB" id="A0A561VMS9"/>
<keyword evidence="2" id="KW-1185">Reference proteome</keyword>
<comment type="caution">
    <text evidence="1">The sequence shown here is derived from an EMBL/GenBank/DDBJ whole genome shotgun (WGS) entry which is preliminary data.</text>
</comment>
<evidence type="ECO:0000313" key="1">
    <source>
        <dbReference type="EMBL" id="TWG12926.1"/>
    </source>
</evidence>
<organism evidence="1 2">
    <name type="scientific">Actinoplanes teichomyceticus</name>
    <dbReference type="NCBI Taxonomy" id="1867"/>
    <lineage>
        <taxon>Bacteria</taxon>
        <taxon>Bacillati</taxon>
        <taxon>Actinomycetota</taxon>
        <taxon>Actinomycetes</taxon>
        <taxon>Micromonosporales</taxon>
        <taxon>Micromonosporaceae</taxon>
        <taxon>Actinoplanes</taxon>
    </lineage>
</organism>
<dbReference type="EMBL" id="VIWY01000005">
    <property type="protein sequence ID" value="TWG12926.1"/>
    <property type="molecule type" value="Genomic_DNA"/>
</dbReference>